<keyword evidence="6" id="KW-1185">Reference proteome</keyword>
<dbReference type="Pfam" id="PF05043">
    <property type="entry name" value="Mga"/>
    <property type="match status" value="1"/>
</dbReference>
<gene>
    <name evidence="5" type="ORF">E4031_02905</name>
    <name evidence="4" type="ORF">E4Z98_09505</name>
</gene>
<dbReference type="Gene3D" id="1.10.10.10">
    <property type="entry name" value="Winged helix-like DNA-binding domain superfamily/Winged helix DNA-binding domain"/>
    <property type="match status" value="1"/>
</dbReference>
<dbReference type="InterPro" id="IPR007737">
    <property type="entry name" value="Mga_HTH"/>
</dbReference>
<evidence type="ECO:0000313" key="5">
    <source>
        <dbReference type="EMBL" id="TFZ42660.1"/>
    </source>
</evidence>
<dbReference type="AlphaFoldDB" id="A0AAJ5EH06"/>
<dbReference type="EMBL" id="CP038865">
    <property type="protein sequence ID" value="QCA29544.1"/>
    <property type="molecule type" value="Genomic_DNA"/>
</dbReference>
<dbReference type="Proteomes" id="UP000296883">
    <property type="component" value="Chromosome"/>
</dbReference>
<feature type="domain" description="Mga helix-turn-helix" evidence="3">
    <location>
        <begin position="80"/>
        <end position="167"/>
    </location>
</feature>
<keyword evidence="1" id="KW-0805">Transcription regulation</keyword>
<evidence type="ECO:0000259" key="3">
    <source>
        <dbReference type="Pfam" id="PF05043"/>
    </source>
</evidence>
<evidence type="ECO:0000313" key="4">
    <source>
        <dbReference type="EMBL" id="QCA29544.1"/>
    </source>
</evidence>
<name>A0AAJ5EH06_9ENTE</name>
<evidence type="ECO:0000256" key="2">
    <source>
        <dbReference type="ARBA" id="ARBA00023163"/>
    </source>
</evidence>
<dbReference type="RefSeq" id="WP_135253836.1">
    <property type="nucleotide sequence ID" value="NZ_CP038865.1"/>
</dbReference>
<reference evidence="5 7" key="1">
    <citation type="submission" date="2019-03" db="EMBL/GenBank/DDBJ databases">
        <title>Vagococcus sp. was isolated fron gut of Carduelis flavirostris.</title>
        <authorList>
            <person name="Ge Y."/>
        </authorList>
    </citation>
    <scope>NUCLEOTIDE SEQUENCE [LARGE SCALE GENOMIC DNA]</scope>
    <source>
        <strain evidence="5 7">CF-210</strain>
    </source>
</reference>
<dbReference type="InterPro" id="IPR036388">
    <property type="entry name" value="WH-like_DNA-bd_sf"/>
</dbReference>
<dbReference type="EMBL" id="SRHU01000009">
    <property type="protein sequence ID" value="TFZ42660.1"/>
    <property type="molecule type" value="Genomic_DNA"/>
</dbReference>
<keyword evidence="2" id="KW-0804">Transcription</keyword>
<accession>A0AAJ5EH06</accession>
<dbReference type="PANTHER" id="PTHR30185:SF18">
    <property type="entry name" value="TRANSCRIPTIONAL REGULATOR MTLR"/>
    <property type="match status" value="1"/>
</dbReference>
<evidence type="ECO:0000313" key="7">
    <source>
        <dbReference type="Proteomes" id="UP000297725"/>
    </source>
</evidence>
<protein>
    <recommendedName>
        <fullName evidence="3">Mga helix-turn-helix domain-containing protein</fullName>
    </recommendedName>
</protein>
<evidence type="ECO:0000313" key="6">
    <source>
        <dbReference type="Proteomes" id="UP000296883"/>
    </source>
</evidence>
<dbReference type="PANTHER" id="PTHR30185">
    <property type="entry name" value="CRYPTIC BETA-GLUCOSIDE BGL OPERON ANTITERMINATOR"/>
    <property type="match status" value="1"/>
</dbReference>
<reference evidence="4 6" key="2">
    <citation type="journal article" date="2020" name="Int. J. Syst. Evol. Microbiol.">
        <title>Vagococcus xieshaowenii sp. nov., isolated from snow finch (Montifringilla taczanowskii) cloacal content.</title>
        <authorList>
            <person name="Ge Y."/>
            <person name="Yang J."/>
            <person name="Lai X.H."/>
            <person name="Zhang G."/>
            <person name="Jin D."/>
            <person name="Lu S."/>
            <person name="Wang B."/>
            <person name="Huang Y."/>
            <person name="Huang Y."/>
            <person name="Ren Z."/>
            <person name="Zhang X."/>
            <person name="Xu J."/>
        </authorList>
    </citation>
    <scope>NUCLEOTIDE SEQUENCE [LARGE SCALE GENOMIC DNA]</scope>
    <source>
        <strain evidence="4">Personal::cf-49</strain>
        <strain evidence="6">personal::cf-49</strain>
    </source>
</reference>
<evidence type="ECO:0000256" key="1">
    <source>
        <dbReference type="ARBA" id="ARBA00023015"/>
    </source>
</evidence>
<sequence length="469" mass="56311">MYKLMEKQDQKKYQLLKYLQSSVNSTFTMDELIEQLQLSEAKLSEIIEELRLDYRQHYSREQEENMLQRNNFNKVIKGPNFSVEPFFNIFINRSIHYELAVSLFYNREINFEKLVMERQVSHSTVMRYWKHLKTVLNSYNIKVVKEHGSFILKGYEEHIRYFFFILFRDSGEKMSSYIKRTDLTFFDDAYTGSSVTQQQLDEINLFLAICLIRIKKGFYIEKEPEYFSIINQLYDVNKFLPTFEKFYLNKLPEASLNKELYFMYFFICTWTKYDFETVNAVKTYITPDNLDNTLFRLCNNIIFEASLKNNLHLSPTAFFYLFANLLITIRKNQVFGEIINANEEISDMDLFKLFSNKLPESFHLQKDISIEQLFMIFYPIFFTSRKNIKILLLSRFGLEYISLLKKKIPLMLNLDVTFVDLLSEEPDLIISDSFYEKEGIPTFYLPPYPNNKELSRLTEYIYNQMKKRL</sequence>
<proteinExistence type="predicted"/>
<organism evidence="5 7">
    <name type="scientific">Vagococcus xieshaowenii</name>
    <dbReference type="NCBI Taxonomy" id="2562451"/>
    <lineage>
        <taxon>Bacteria</taxon>
        <taxon>Bacillati</taxon>
        <taxon>Bacillota</taxon>
        <taxon>Bacilli</taxon>
        <taxon>Lactobacillales</taxon>
        <taxon>Enterococcaceae</taxon>
        <taxon>Vagococcus</taxon>
    </lineage>
</organism>
<dbReference type="InterPro" id="IPR050661">
    <property type="entry name" value="BglG_antiterminators"/>
</dbReference>
<dbReference type="Proteomes" id="UP000297725">
    <property type="component" value="Unassembled WGS sequence"/>
</dbReference>